<evidence type="ECO:0000256" key="2">
    <source>
        <dbReference type="ARBA" id="ARBA00022517"/>
    </source>
</evidence>
<feature type="compositionally biased region" description="Basic residues" evidence="8">
    <location>
        <begin position="279"/>
        <end position="288"/>
    </location>
</feature>
<dbReference type="KEGG" id="pgri:PgNI_04658"/>
<feature type="region of interest" description="Disordered" evidence="8">
    <location>
        <begin position="175"/>
        <end position="314"/>
    </location>
</feature>
<comment type="similarity">
    <text evidence="6">Belongs to the UTP23/FCF1 family. UTP23 subfamily.</text>
</comment>
<evidence type="ECO:0000313" key="10">
    <source>
        <dbReference type="Proteomes" id="UP000515153"/>
    </source>
</evidence>
<dbReference type="CDD" id="cd09865">
    <property type="entry name" value="PIN_ScUtp23p-like"/>
    <property type="match status" value="1"/>
</dbReference>
<name>A0A6P8BDN6_PYRGI</name>
<dbReference type="Pfam" id="PF04900">
    <property type="entry name" value="Fcf1"/>
    <property type="match status" value="1"/>
</dbReference>
<comment type="function">
    <text evidence="5">Involved in rRNA-processing and ribosome biogenesis.</text>
</comment>
<comment type="subcellular location">
    <subcellularLocation>
        <location evidence="1">Nucleus</location>
        <location evidence="1">Nucleolus</location>
    </subcellularLocation>
</comment>
<dbReference type="RefSeq" id="XP_030985149.1">
    <property type="nucleotide sequence ID" value="XM_031124702.1"/>
</dbReference>
<evidence type="ECO:0000256" key="5">
    <source>
        <dbReference type="ARBA" id="ARBA00037300"/>
    </source>
</evidence>
<reference evidence="11" key="1">
    <citation type="journal article" date="2019" name="Mol. Biol. Evol.">
        <title>Blast fungal genomes show frequent chromosomal changes, gene gains and losses, and effector gene turnover.</title>
        <authorList>
            <person name="Gomez Luciano L.B."/>
            <person name="Jason Tsai I."/>
            <person name="Chuma I."/>
            <person name="Tosa Y."/>
            <person name="Chen Y.H."/>
            <person name="Li J.Y."/>
            <person name="Li M.Y."/>
            <person name="Jade Lu M.Y."/>
            <person name="Nakayashiki H."/>
            <person name="Li W.H."/>
        </authorList>
    </citation>
    <scope>NUCLEOTIDE SEQUENCE</scope>
    <source>
        <strain evidence="11">NI907</strain>
    </source>
</reference>
<keyword evidence="4" id="KW-0539">Nucleus</keyword>
<proteinExistence type="inferred from homology"/>
<keyword evidence="2" id="KW-0690">Ribosome biogenesis</keyword>
<dbReference type="FunFam" id="3.40.50.1010:FF:000006">
    <property type="entry name" value="rRNA-processing protein UTP23 homolog"/>
    <property type="match status" value="1"/>
</dbReference>
<reference evidence="11" key="2">
    <citation type="submission" date="2019-10" db="EMBL/GenBank/DDBJ databases">
        <authorList>
            <consortium name="NCBI Genome Project"/>
        </authorList>
    </citation>
    <scope>NUCLEOTIDE SEQUENCE</scope>
    <source>
        <strain evidence="11">NI907</strain>
    </source>
</reference>
<dbReference type="Pfam" id="PF24779">
    <property type="entry name" value="UTP23_sensor"/>
    <property type="match status" value="1"/>
</dbReference>
<evidence type="ECO:0000256" key="8">
    <source>
        <dbReference type="SAM" id="MobiDB-lite"/>
    </source>
</evidence>
<evidence type="ECO:0000259" key="9">
    <source>
        <dbReference type="Pfam" id="PF24779"/>
    </source>
</evidence>
<feature type="compositionally biased region" description="Acidic residues" evidence="8">
    <location>
        <begin position="195"/>
        <end position="221"/>
    </location>
</feature>
<dbReference type="InterPro" id="IPR057776">
    <property type="entry name" value="UTP23_sensor"/>
</dbReference>
<dbReference type="GeneID" id="41959611"/>
<dbReference type="GO" id="GO:0032040">
    <property type="term" value="C:small-subunit processome"/>
    <property type="evidence" value="ECO:0007669"/>
    <property type="project" value="InterPro"/>
</dbReference>
<dbReference type="SUPFAM" id="SSF88723">
    <property type="entry name" value="PIN domain-like"/>
    <property type="match status" value="1"/>
</dbReference>
<feature type="domain" description="UTP23 sensor motif region" evidence="9">
    <location>
        <begin position="236"/>
        <end position="255"/>
    </location>
</feature>
<evidence type="ECO:0000256" key="3">
    <source>
        <dbReference type="ARBA" id="ARBA00022552"/>
    </source>
</evidence>
<evidence type="ECO:0000256" key="7">
    <source>
        <dbReference type="ARBA" id="ARBA00076388"/>
    </source>
</evidence>
<dbReference type="Proteomes" id="UP000515153">
    <property type="component" value="Unplaced"/>
</dbReference>
<sequence>MRAKRSKQYRKLMKEYCRVWNFREPYQVLVDADIVKDASRFKMDLVPALERTLHGKVKPMITQCSMRHLYALQGTEPSIKGVIDYAKETFERRRCGHHPDETDALSTLECMSSFITDSGKSARNRYVVASQDDNVRRYMRGIKGVPLIYISRSVMILEPMADSSAAVVAKEERAKFRSGIQSLASTGSKRKRGDDDDGVGGDHSDSDDDESEGDEEDEDEDGRNGTADGTSPAKKKKKSYGPKGPNPLAAKKKKKKPQQESGTKPKEAGAKASSEQPAKKKRKRRPKKPTADPAAAPGTSTSAQGSTEAVSTED</sequence>
<dbReference type="InterPro" id="IPR029060">
    <property type="entry name" value="PIN-like_dom_sf"/>
</dbReference>
<reference evidence="11" key="3">
    <citation type="submission" date="2025-08" db="UniProtKB">
        <authorList>
            <consortium name="RefSeq"/>
        </authorList>
    </citation>
    <scope>IDENTIFICATION</scope>
    <source>
        <strain evidence="11">NI907</strain>
    </source>
</reference>
<dbReference type="Gene3D" id="3.40.50.1010">
    <property type="entry name" value="5'-nuclease"/>
    <property type="match status" value="1"/>
</dbReference>
<evidence type="ECO:0000256" key="1">
    <source>
        <dbReference type="ARBA" id="ARBA00004604"/>
    </source>
</evidence>
<gene>
    <name evidence="11" type="ORF">PgNI_04658</name>
</gene>
<evidence type="ECO:0000313" key="11">
    <source>
        <dbReference type="RefSeq" id="XP_030985149.1"/>
    </source>
</evidence>
<evidence type="ECO:0000256" key="4">
    <source>
        <dbReference type="ARBA" id="ARBA00023242"/>
    </source>
</evidence>
<organism evidence="10 11">
    <name type="scientific">Pyricularia grisea</name>
    <name type="common">Crabgrass-specific blast fungus</name>
    <name type="synonym">Magnaporthe grisea</name>
    <dbReference type="NCBI Taxonomy" id="148305"/>
    <lineage>
        <taxon>Eukaryota</taxon>
        <taxon>Fungi</taxon>
        <taxon>Dikarya</taxon>
        <taxon>Ascomycota</taxon>
        <taxon>Pezizomycotina</taxon>
        <taxon>Sordariomycetes</taxon>
        <taxon>Sordariomycetidae</taxon>
        <taxon>Magnaporthales</taxon>
        <taxon>Pyriculariaceae</taxon>
        <taxon>Pyricularia</taxon>
    </lineage>
</organism>
<protein>
    <recommendedName>
        <fullName evidence="7">U three protein 23</fullName>
    </recommendedName>
</protein>
<keyword evidence="3" id="KW-0698">rRNA processing</keyword>
<accession>A0A6P8BDN6</accession>
<keyword evidence="10" id="KW-1185">Reference proteome</keyword>
<feature type="compositionally biased region" description="Polar residues" evidence="8">
    <location>
        <begin position="298"/>
        <end position="314"/>
    </location>
</feature>
<dbReference type="AlphaFoldDB" id="A0A6P8BDN6"/>
<dbReference type="PANTHER" id="PTHR12416">
    <property type="entry name" value="RRNA-PROCESSING PROTEIN UTP23 HOMOLOG"/>
    <property type="match status" value="1"/>
</dbReference>
<dbReference type="OrthoDB" id="25675at2759"/>
<dbReference type="InterPro" id="IPR006984">
    <property type="entry name" value="Fcf1/UTP23"/>
</dbReference>
<dbReference type="GO" id="GO:0006364">
    <property type="term" value="P:rRNA processing"/>
    <property type="evidence" value="ECO:0007669"/>
    <property type="project" value="UniProtKB-KW"/>
</dbReference>
<evidence type="ECO:0000256" key="6">
    <source>
        <dbReference type="ARBA" id="ARBA00038503"/>
    </source>
</evidence>